<accession>A0A6I4SRR9</accession>
<protein>
    <submittedName>
        <fullName evidence="1">Uncharacterized protein</fullName>
    </submittedName>
</protein>
<dbReference type="AlphaFoldDB" id="A0A6I4SRR9"/>
<dbReference type="EMBL" id="WTYM01000029">
    <property type="protein sequence ID" value="MXO58594.1"/>
    <property type="molecule type" value="Genomic_DNA"/>
</dbReference>
<organism evidence="1 2">
    <name type="scientific">Croceibacterium salegens</name>
    <dbReference type="NCBI Taxonomy" id="1737568"/>
    <lineage>
        <taxon>Bacteria</taxon>
        <taxon>Pseudomonadati</taxon>
        <taxon>Pseudomonadota</taxon>
        <taxon>Alphaproteobacteria</taxon>
        <taxon>Sphingomonadales</taxon>
        <taxon>Erythrobacteraceae</taxon>
        <taxon>Croceibacterium</taxon>
    </lineage>
</organism>
<sequence length="141" mass="16006">MGNVADLLSALGCRYEQDFSEEAGWQNPPRQEDFESLMLNEPVAKWTSNFDELGAQLACGYHAGNYAFWFCDWIVNVAEGFIIDLRIAHDGFAHPELFQEVYQAFDDGEWDHGGKSNDPIVDYTNPAIAKIVNRLYLKPAR</sequence>
<comment type="caution">
    <text evidence="1">The sequence shown here is derived from an EMBL/GenBank/DDBJ whole genome shotgun (WGS) entry which is preliminary data.</text>
</comment>
<name>A0A6I4SRR9_9SPHN</name>
<evidence type="ECO:0000313" key="2">
    <source>
        <dbReference type="Proteomes" id="UP000433652"/>
    </source>
</evidence>
<dbReference type="Proteomes" id="UP000433652">
    <property type="component" value="Unassembled WGS sequence"/>
</dbReference>
<keyword evidence="2" id="KW-1185">Reference proteome</keyword>
<dbReference type="OrthoDB" id="1495661at2"/>
<dbReference type="RefSeq" id="WP_159792226.1">
    <property type="nucleotide sequence ID" value="NZ_WTYM01000029.1"/>
</dbReference>
<evidence type="ECO:0000313" key="1">
    <source>
        <dbReference type="EMBL" id="MXO58594.1"/>
    </source>
</evidence>
<gene>
    <name evidence="1" type="ORF">GRI89_03435</name>
</gene>
<reference evidence="1 2" key="1">
    <citation type="submission" date="2019-12" db="EMBL/GenBank/DDBJ databases">
        <title>Genomic-based taxomic classification of the family Erythrobacteraceae.</title>
        <authorList>
            <person name="Xu L."/>
        </authorList>
    </citation>
    <scope>NUCLEOTIDE SEQUENCE [LARGE SCALE GENOMIC DNA]</scope>
    <source>
        <strain evidence="1 2">MCCC 1K01500</strain>
    </source>
</reference>
<proteinExistence type="predicted"/>